<proteinExistence type="predicted"/>
<dbReference type="EMBL" id="VSFC01000050">
    <property type="protein sequence ID" value="TYA53824.1"/>
    <property type="molecule type" value="Genomic_DNA"/>
</dbReference>
<dbReference type="OrthoDB" id="7053758at2"/>
<gene>
    <name evidence="2" type="ORF">FVF61_09425</name>
</gene>
<comment type="caution">
    <text evidence="2">The sequence shown here is derived from an EMBL/GenBank/DDBJ whole genome shotgun (WGS) entry which is preliminary data.</text>
</comment>
<keyword evidence="3" id="KW-1185">Reference proteome</keyword>
<dbReference type="RefSeq" id="WP_148455646.1">
    <property type="nucleotide sequence ID" value="NZ_VSFC01000050.1"/>
</dbReference>
<dbReference type="Pfam" id="PF06742">
    <property type="entry name" value="DUF1214"/>
    <property type="match status" value="1"/>
</dbReference>
<organism evidence="2 3">
    <name type="scientific">Formosa maritima</name>
    <dbReference type="NCBI Taxonomy" id="2592046"/>
    <lineage>
        <taxon>Bacteria</taxon>
        <taxon>Pseudomonadati</taxon>
        <taxon>Bacteroidota</taxon>
        <taxon>Flavobacteriia</taxon>
        <taxon>Flavobacteriales</taxon>
        <taxon>Flavobacteriaceae</taxon>
        <taxon>Formosa</taxon>
    </lineage>
</organism>
<dbReference type="AlphaFoldDB" id="A0A5D0G4W6"/>
<protein>
    <submittedName>
        <fullName evidence="2">DUF1214 domain-containing protein</fullName>
    </submittedName>
</protein>
<name>A0A5D0G4W6_9FLAO</name>
<evidence type="ECO:0000313" key="3">
    <source>
        <dbReference type="Proteomes" id="UP000324550"/>
    </source>
</evidence>
<dbReference type="InterPro" id="IPR010621">
    <property type="entry name" value="DUF1214"/>
</dbReference>
<feature type="domain" description="DUF1214" evidence="1">
    <location>
        <begin position="301"/>
        <end position="372"/>
    </location>
</feature>
<reference evidence="2 3" key="1">
    <citation type="submission" date="2019-08" db="EMBL/GenBank/DDBJ databases">
        <title>Formosa sediminis sp. nov., isolated from marine sediment.</title>
        <authorList>
            <person name="Cao W.R."/>
        </authorList>
    </citation>
    <scope>NUCLEOTIDE SEQUENCE [LARGE SCALE GENOMIC DNA]</scope>
    <source>
        <strain evidence="2 3">1494</strain>
    </source>
</reference>
<dbReference type="Proteomes" id="UP000324550">
    <property type="component" value="Unassembled WGS sequence"/>
</dbReference>
<dbReference type="Gene3D" id="2.60.120.1600">
    <property type="match status" value="1"/>
</dbReference>
<evidence type="ECO:0000259" key="1">
    <source>
        <dbReference type="Pfam" id="PF06742"/>
    </source>
</evidence>
<sequence length="393" mass="44743">MRKLLFAFLNISKFLRSIRLSLFGKTEDDIYNERIVSGKSWDEFCNQIKLAGTNLKAPGTPQDALSQAEGIRYLTRLTRVSLEAFVEYADPSFPIFKRMVHETVKMGADNPDNYYFNAQISGDFEYKISGKRNTAHYIGFFTQNGNYGTTGGLSPCGTLEGKDLILETDGSFEIILSKERKGKNWLKIEDETGMVMVRQTFLNRFKEIPAEITIENLNGKKSPDAITPKLIDEGLKMAAMLVAGAPILFTRWAKGFKKHPNTLPQFDPKVSNAAGGDANIIYYHSYWNLKEDEALIITVKPPACDSWNFQLNNYWMESLDYRYHTICISKGTAEYEADGSIKVIVAHKNPGLKNWLNTCDHLEGTMCWRWYRLEKEGTEIQPTCEVVKWDSLI</sequence>
<accession>A0A5D0G4W6</accession>
<evidence type="ECO:0000313" key="2">
    <source>
        <dbReference type="EMBL" id="TYA53824.1"/>
    </source>
</evidence>